<feature type="coiled-coil region" evidence="1">
    <location>
        <begin position="260"/>
        <end position="453"/>
    </location>
</feature>
<evidence type="ECO:0000256" key="2">
    <source>
        <dbReference type="SAM" id="MobiDB-lite"/>
    </source>
</evidence>
<evidence type="ECO:0000313" key="3">
    <source>
        <dbReference type="EMBL" id="PMD24353.1"/>
    </source>
</evidence>
<organism evidence="3 4">
    <name type="scientific">Hyaloscypha hepaticicola</name>
    <dbReference type="NCBI Taxonomy" id="2082293"/>
    <lineage>
        <taxon>Eukaryota</taxon>
        <taxon>Fungi</taxon>
        <taxon>Dikarya</taxon>
        <taxon>Ascomycota</taxon>
        <taxon>Pezizomycotina</taxon>
        <taxon>Leotiomycetes</taxon>
        <taxon>Helotiales</taxon>
        <taxon>Hyaloscyphaceae</taxon>
        <taxon>Hyaloscypha</taxon>
    </lineage>
</organism>
<dbReference type="OrthoDB" id="3565171at2759"/>
<dbReference type="EMBL" id="KZ613473">
    <property type="protein sequence ID" value="PMD24353.1"/>
    <property type="molecule type" value="Genomic_DNA"/>
</dbReference>
<feature type="coiled-coil region" evidence="1">
    <location>
        <begin position="164"/>
        <end position="216"/>
    </location>
</feature>
<feature type="region of interest" description="Disordered" evidence="2">
    <location>
        <begin position="31"/>
        <end position="64"/>
    </location>
</feature>
<dbReference type="Proteomes" id="UP000235672">
    <property type="component" value="Unassembled WGS sequence"/>
</dbReference>
<evidence type="ECO:0000256" key="1">
    <source>
        <dbReference type="SAM" id="Coils"/>
    </source>
</evidence>
<reference evidence="3 4" key="1">
    <citation type="submission" date="2016-05" db="EMBL/GenBank/DDBJ databases">
        <title>A degradative enzymes factory behind the ericoid mycorrhizal symbiosis.</title>
        <authorList>
            <consortium name="DOE Joint Genome Institute"/>
            <person name="Martino E."/>
            <person name="Morin E."/>
            <person name="Grelet G."/>
            <person name="Kuo A."/>
            <person name="Kohler A."/>
            <person name="Daghino S."/>
            <person name="Barry K."/>
            <person name="Choi C."/>
            <person name="Cichocki N."/>
            <person name="Clum A."/>
            <person name="Copeland A."/>
            <person name="Hainaut M."/>
            <person name="Haridas S."/>
            <person name="Labutti K."/>
            <person name="Lindquist E."/>
            <person name="Lipzen A."/>
            <person name="Khouja H.-R."/>
            <person name="Murat C."/>
            <person name="Ohm R."/>
            <person name="Olson A."/>
            <person name="Spatafora J."/>
            <person name="Veneault-Fourrey C."/>
            <person name="Henrissat B."/>
            <person name="Grigoriev I."/>
            <person name="Martin F."/>
            <person name="Perotto S."/>
        </authorList>
    </citation>
    <scope>NUCLEOTIDE SEQUENCE [LARGE SCALE GENOMIC DNA]</scope>
    <source>
        <strain evidence="3 4">UAMH 7357</strain>
    </source>
</reference>
<protein>
    <submittedName>
        <fullName evidence="3">Uncharacterized protein</fullName>
    </submittedName>
</protein>
<evidence type="ECO:0000313" key="4">
    <source>
        <dbReference type="Proteomes" id="UP000235672"/>
    </source>
</evidence>
<accession>A0A2J6QDL3</accession>
<keyword evidence="1" id="KW-0175">Coiled coil</keyword>
<sequence>MAKRTKTTARLGKVKKNMEKTEWKAIEAKPDVEQDVGSDNGSFMDDDTEDFLPAGWTGNSKGKKDNKVASDLKQNIEVTVTNTTKTKINLDTTDLESVEASLERIDLQSVTIESASCTPVIEATPNIELTAQKAKAPNHALSASETTGFEHITALELGVPATLAQGTKSQIEQLHELINSLEQQLKSTIYQATVTKAELESRIAKQDAEIHSLRIELADKNALRSGQYLTLMKEKEEIEASYRARREHTEAQTVKVTNDLGKLRNAHAELKTKNANLERQLASEKAKVTGARAEKDTLREERQRQEFTIRQLQKQVNQGNTSLTQLREDLSRTRTEKVNLMSEKSSLESELANVRLQSTVASTTKMSSELSEAREAYKVAQKNNRFYQSRWKIQKLEIRDLEHEIQVLQIDKDLLGKDLEITEDKLHKLKVRTSRQEKVIKDLKSEVSDLERDRDLKAPILQIGVDIRLRNLEHAAETVLKIPRDEIDGAIIMNGNNAAHRANGAVDAALFQAGLVPDDYMECFEAIFEEMYTVAPSKYGGWCPKVLRLIDCRATIMTVKAFRRHASLELREEHSKIDNMLLELHNSMGQRSFENSQVVNDLIERLELLTTEIVEADRSRGGRH</sequence>
<gene>
    <name evidence="3" type="ORF">NA56DRAFT_687075</name>
</gene>
<keyword evidence="4" id="KW-1185">Reference proteome</keyword>
<dbReference type="AlphaFoldDB" id="A0A2J6QDL3"/>
<proteinExistence type="predicted"/>
<name>A0A2J6QDL3_9HELO</name>